<dbReference type="Proteomes" id="UP001295469">
    <property type="component" value="Chromosome A06"/>
</dbReference>
<organism evidence="1">
    <name type="scientific">Brassica napus</name>
    <name type="common">Rape</name>
    <dbReference type="NCBI Taxonomy" id="3708"/>
    <lineage>
        <taxon>Eukaryota</taxon>
        <taxon>Viridiplantae</taxon>
        <taxon>Streptophyta</taxon>
        <taxon>Embryophyta</taxon>
        <taxon>Tracheophyta</taxon>
        <taxon>Spermatophyta</taxon>
        <taxon>Magnoliopsida</taxon>
        <taxon>eudicotyledons</taxon>
        <taxon>Gunneridae</taxon>
        <taxon>Pentapetalae</taxon>
        <taxon>rosids</taxon>
        <taxon>malvids</taxon>
        <taxon>Brassicales</taxon>
        <taxon>Brassicaceae</taxon>
        <taxon>Brassiceae</taxon>
        <taxon>Brassica</taxon>
    </lineage>
</organism>
<reference evidence="1" key="1">
    <citation type="submission" date="2021-01" db="EMBL/GenBank/DDBJ databases">
        <authorList>
            <consortium name="Genoscope - CEA"/>
            <person name="William W."/>
        </authorList>
    </citation>
    <scope>NUCLEOTIDE SEQUENCE</scope>
</reference>
<dbReference type="AlphaFoldDB" id="A0A816S542"/>
<dbReference type="EMBL" id="HG994360">
    <property type="protein sequence ID" value="CAF2083797.1"/>
    <property type="molecule type" value="Genomic_DNA"/>
</dbReference>
<sequence length="133" mass="16229">MITITWRTSHHQLLKWLHHFKLLMTRPLTQHHLPFFKPHRFSLLMRKTTTHQHPINLYYWPHHSASFHHLMNPTLLLSIPTWVLSKEDEADQKVQRIQSCPRRRWKPLIPTMKWLYLVTMMKLTTHHSPLILL</sequence>
<gene>
    <name evidence="1" type="ORF">DARMORV10_A06P13780.1</name>
</gene>
<evidence type="ECO:0000313" key="1">
    <source>
        <dbReference type="EMBL" id="CAF2083797.1"/>
    </source>
</evidence>
<accession>A0A816S542</accession>
<proteinExistence type="predicted"/>
<name>A0A816S542_BRANA</name>
<protein>
    <submittedName>
        <fullName evidence="1">(rape) hypothetical protein</fullName>
    </submittedName>
</protein>